<dbReference type="InterPro" id="IPR001789">
    <property type="entry name" value="Sig_transdc_resp-reg_receiver"/>
</dbReference>
<organism evidence="3 4">
    <name type="scientific">Spongiactinospora gelatinilytica</name>
    <dbReference type="NCBI Taxonomy" id="2666298"/>
    <lineage>
        <taxon>Bacteria</taxon>
        <taxon>Bacillati</taxon>
        <taxon>Actinomycetota</taxon>
        <taxon>Actinomycetes</taxon>
        <taxon>Streptosporangiales</taxon>
        <taxon>Streptosporangiaceae</taxon>
        <taxon>Spongiactinospora</taxon>
    </lineage>
</organism>
<proteinExistence type="predicted"/>
<dbReference type="SUPFAM" id="SSF52172">
    <property type="entry name" value="CheY-like"/>
    <property type="match status" value="1"/>
</dbReference>
<dbReference type="CDD" id="cd00156">
    <property type="entry name" value="REC"/>
    <property type="match status" value="1"/>
</dbReference>
<keyword evidence="4" id="KW-1185">Reference proteome</keyword>
<evidence type="ECO:0000256" key="1">
    <source>
        <dbReference type="PROSITE-ProRule" id="PRU00169"/>
    </source>
</evidence>
<keyword evidence="1" id="KW-0597">Phosphoprotein</keyword>
<dbReference type="EMBL" id="POUA01000162">
    <property type="protein sequence ID" value="PZG41996.1"/>
    <property type="molecule type" value="Genomic_DNA"/>
</dbReference>
<gene>
    <name evidence="3" type="ORF">C1I98_20465</name>
</gene>
<name>A0A2W2FWT1_9ACTN</name>
<dbReference type="InterPro" id="IPR011006">
    <property type="entry name" value="CheY-like_superfamily"/>
</dbReference>
<dbReference type="PROSITE" id="PS50110">
    <property type="entry name" value="RESPONSE_REGULATORY"/>
    <property type="match status" value="1"/>
</dbReference>
<protein>
    <submittedName>
        <fullName evidence="3">Multidrug DMT transporter permease</fullName>
    </submittedName>
</protein>
<evidence type="ECO:0000259" key="2">
    <source>
        <dbReference type="PROSITE" id="PS50110"/>
    </source>
</evidence>
<dbReference type="AlphaFoldDB" id="A0A2W2FWT1"/>
<feature type="domain" description="Response regulatory" evidence="2">
    <location>
        <begin position="72"/>
        <end position="190"/>
    </location>
</feature>
<feature type="modified residue" description="4-aspartylphosphate" evidence="1">
    <location>
        <position position="121"/>
    </location>
</feature>
<dbReference type="Proteomes" id="UP000248544">
    <property type="component" value="Unassembled WGS sequence"/>
</dbReference>
<dbReference type="GO" id="GO:0000160">
    <property type="term" value="P:phosphorelay signal transduction system"/>
    <property type="evidence" value="ECO:0007669"/>
    <property type="project" value="InterPro"/>
</dbReference>
<reference evidence="3 4" key="1">
    <citation type="submission" date="2018-01" db="EMBL/GenBank/DDBJ databases">
        <title>Draft genome sequence of Sphaerisporangium sp. 7K107.</title>
        <authorList>
            <person name="Sahin N."/>
            <person name="Saygin H."/>
            <person name="Ay H."/>
        </authorList>
    </citation>
    <scope>NUCLEOTIDE SEQUENCE [LARGE SCALE GENOMIC DNA]</scope>
    <source>
        <strain evidence="3 4">7K107</strain>
    </source>
</reference>
<dbReference type="RefSeq" id="WP_146607541.1">
    <property type="nucleotide sequence ID" value="NZ_POUA01000162.1"/>
</dbReference>
<evidence type="ECO:0000313" key="4">
    <source>
        <dbReference type="Proteomes" id="UP000248544"/>
    </source>
</evidence>
<dbReference type="Pfam" id="PF00072">
    <property type="entry name" value="Response_reg"/>
    <property type="match status" value="1"/>
</dbReference>
<sequence>MLWVSSTLVALSRMSENRALGIEIEFREVERLLAKAVDNGDQETLEPQISGADRQAVIKRVDHAAAYLRGGRMLWVDDLPRNNIYLKELFRQLGMVVDSATSTGEAMACLDHHKYDLVISDIYRESDPQAGIKMLHEFRTRGISLPVIIHAARFDPTLGVDPMIFGGTNRIDEVVHYVIDVMERVPLRDA</sequence>
<comment type="caution">
    <text evidence="3">The sequence shown here is derived from an EMBL/GenBank/DDBJ whole genome shotgun (WGS) entry which is preliminary data.</text>
</comment>
<accession>A0A2W2FWT1</accession>
<evidence type="ECO:0000313" key="3">
    <source>
        <dbReference type="EMBL" id="PZG41996.1"/>
    </source>
</evidence>
<dbReference type="Gene3D" id="3.40.50.2300">
    <property type="match status" value="1"/>
</dbReference>